<keyword evidence="3" id="KW-1185">Reference proteome</keyword>
<dbReference type="KEGG" id="ngv:CDO52_00895"/>
<evidence type="ECO:0000313" key="3">
    <source>
        <dbReference type="Proteomes" id="UP000215005"/>
    </source>
</evidence>
<evidence type="ECO:0000256" key="1">
    <source>
        <dbReference type="SAM" id="MobiDB-lite"/>
    </source>
</evidence>
<organism evidence="2 3">
    <name type="scientific">Nocardiopsis gilva YIM 90087</name>
    <dbReference type="NCBI Taxonomy" id="1235441"/>
    <lineage>
        <taxon>Bacteria</taxon>
        <taxon>Bacillati</taxon>
        <taxon>Actinomycetota</taxon>
        <taxon>Actinomycetes</taxon>
        <taxon>Streptosporangiales</taxon>
        <taxon>Nocardiopsidaceae</taxon>
        <taxon>Nocardiopsis</taxon>
    </lineage>
</organism>
<feature type="region of interest" description="Disordered" evidence="1">
    <location>
        <begin position="99"/>
        <end position="210"/>
    </location>
</feature>
<gene>
    <name evidence="2" type="ORF">CDO52_00895</name>
</gene>
<feature type="compositionally biased region" description="Polar residues" evidence="1">
    <location>
        <begin position="132"/>
        <end position="148"/>
    </location>
</feature>
<reference evidence="2 3" key="1">
    <citation type="submission" date="2017-08" db="EMBL/GenBank/DDBJ databases">
        <title>The complete genome sequence of Nocardiopsis gilva YIM 90087.</title>
        <authorList>
            <person name="Yin M."/>
            <person name="Tang S."/>
        </authorList>
    </citation>
    <scope>NUCLEOTIDE SEQUENCE [LARGE SCALE GENOMIC DNA]</scope>
    <source>
        <strain evidence="2 3">YIM 90087</strain>
    </source>
</reference>
<feature type="compositionally biased region" description="Basic and acidic residues" evidence="1">
    <location>
        <begin position="184"/>
        <end position="194"/>
    </location>
</feature>
<dbReference type="Proteomes" id="UP000215005">
    <property type="component" value="Chromosome"/>
</dbReference>
<evidence type="ECO:0008006" key="4">
    <source>
        <dbReference type="Google" id="ProtNLM"/>
    </source>
</evidence>
<dbReference type="OrthoDB" id="3483941at2"/>
<name>A0A223S086_9ACTN</name>
<proteinExistence type="predicted"/>
<sequence>MARIRSIKPEYWEDEELATQLSRDVRLFYIALWNQCDEQGRMRGNPGFIKGRTFPYDDDVTPTVIDTWLAELERVGNVVRYQVDGSSYLHLPKLAKHQKLDSRLASRHPEPPARTPQAPIDATRPESHTDSSGRTGVANTDGTPTEQVAGSRGQVAGDRRQGGAGGTAPADTEPSPEYSAVARTARDDHPEPRPESSSSRSSRGTPIPDDFALTDGMRRWATGCGFAYLLDLDHCTTQFVSHYRSTGARRVNWFEAWQKWIRDDAKKANERGVQARASPADREQQAIDAKFDRAFARARAQDALEASDDP</sequence>
<dbReference type="RefSeq" id="WP_017619535.1">
    <property type="nucleotide sequence ID" value="NZ_ANBG01000245.1"/>
</dbReference>
<protein>
    <recommendedName>
        <fullName evidence="4">DnaT DNA-binding domain-containing protein</fullName>
    </recommendedName>
</protein>
<feature type="compositionally biased region" description="Basic and acidic residues" evidence="1">
    <location>
        <begin position="99"/>
        <end position="111"/>
    </location>
</feature>
<evidence type="ECO:0000313" key="2">
    <source>
        <dbReference type="EMBL" id="ASU81536.1"/>
    </source>
</evidence>
<dbReference type="AlphaFoldDB" id="A0A223S086"/>
<accession>A0A223S086</accession>
<dbReference type="EMBL" id="CP022753">
    <property type="protein sequence ID" value="ASU81536.1"/>
    <property type="molecule type" value="Genomic_DNA"/>
</dbReference>